<dbReference type="Pfam" id="PF13643">
    <property type="entry name" value="DUF4145"/>
    <property type="match status" value="1"/>
</dbReference>
<dbReference type="InterPro" id="IPR025285">
    <property type="entry name" value="DUF4145"/>
</dbReference>
<evidence type="ECO:0000313" key="4">
    <source>
        <dbReference type="Proteomes" id="UP000319619"/>
    </source>
</evidence>
<dbReference type="EMBL" id="NJBN01000008">
    <property type="protein sequence ID" value="TKJ39116.1"/>
    <property type="molecule type" value="Genomic_DNA"/>
</dbReference>
<evidence type="ECO:0000256" key="1">
    <source>
        <dbReference type="SAM" id="Coils"/>
    </source>
</evidence>
<evidence type="ECO:0000313" key="3">
    <source>
        <dbReference type="EMBL" id="TKJ39116.1"/>
    </source>
</evidence>
<sequence>MDSWWRLGENDGYHGNELAVNQITCPFCLEQGNYKLAHHREKSKPNSQKILNFDTYECGNCKGYVLVLWSASEFGSGFHNYHVLPWPLRIDTYPNYWPESVGRFWIQAKRNLIQENWDAASLMARSALQAAIRDSKAEGNNLKQEIEYLAREGILPPIMKEWSDALRELGNVSAHPLPDQPPTNPQDASDIVNFLDFLLEYLYTLPHRINEYRKRGDKK</sequence>
<dbReference type="AlphaFoldDB" id="A0A532UVZ6"/>
<reference evidence="3 4" key="1">
    <citation type="submission" date="2017-06" db="EMBL/GenBank/DDBJ databases">
        <title>Novel microbial phyla capable of carbon fixation and sulfur reduction in deep-sea sediments.</title>
        <authorList>
            <person name="Huang J."/>
            <person name="Baker B."/>
            <person name="Wang Y."/>
        </authorList>
    </citation>
    <scope>NUCLEOTIDE SEQUENCE [LARGE SCALE GENOMIC DNA]</scope>
    <source>
        <strain evidence="3">B3_LCP</strain>
    </source>
</reference>
<keyword evidence="1" id="KW-0175">Coiled coil</keyword>
<feature type="coiled-coil region" evidence="1">
    <location>
        <begin position="125"/>
        <end position="152"/>
    </location>
</feature>
<proteinExistence type="predicted"/>
<gene>
    <name evidence="3" type="ORF">CEE37_11905</name>
</gene>
<protein>
    <recommendedName>
        <fullName evidence="2">DUF4145 domain-containing protein</fullName>
    </recommendedName>
</protein>
<name>A0A532UVZ6_UNCL8</name>
<accession>A0A532UVZ6</accession>
<feature type="domain" description="DUF4145" evidence="2">
    <location>
        <begin position="112"/>
        <end position="195"/>
    </location>
</feature>
<dbReference type="Proteomes" id="UP000319619">
    <property type="component" value="Unassembled WGS sequence"/>
</dbReference>
<organism evidence="3 4">
    <name type="scientific">candidate division LCP-89 bacterium B3_LCP</name>
    <dbReference type="NCBI Taxonomy" id="2012998"/>
    <lineage>
        <taxon>Bacteria</taxon>
        <taxon>Pseudomonadati</taxon>
        <taxon>Bacteria division LCP-89</taxon>
    </lineage>
</organism>
<comment type="caution">
    <text evidence="3">The sequence shown here is derived from an EMBL/GenBank/DDBJ whole genome shotgun (WGS) entry which is preliminary data.</text>
</comment>
<evidence type="ECO:0000259" key="2">
    <source>
        <dbReference type="Pfam" id="PF13643"/>
    </source>
</evidence>